<feature type="domain" description="TACO1/YebC-like second and third" evidence="5">
    <location>
        <begin position="79"/>
        <end position="132"/>
    </location>
</feature>
<reference evidence="7" key="2">
    <citation type="journal article" date="2021" name="PeerJ">
        <title>Extensive microbial diversity within the chicken gut microbiome revealed by metagenomics and culture.</title>
        <authorList>
            <person name="Gilroy R."/>
            <person name="Ravi A."/>
            <person name="Getino M."/>
            <person name="Pursley I."/>
            <person name="Horton D.L."/>
            <person name="Alikhan N.F."/>
            <person name="Baker D."/>
            <person name="Gharbi K."/>
            <person name="Hall N."/>
            <person name="Watson M."/>
            <person name="Adriaenssens E.M."/>
            <person name="Foster-Nyarko E."/>
            <person name="Jarju S."/>
            <person name="Secka A."/>
            <person name="Antonio M."/>
            <person name="Oren A."/>
            <person name="Chaudhuri R.R."/>
            <person name="La Ragione R."/>
            <person name="Hildebrand F."/>
            <person name="Pallen M.J."/>
        </authorList>
    </citation>
    <scope>NUCLEOTIDE SEQUENCE</scope>
    <source>
        <strain evidence="7">11159</strain>
    </source>
</reference>
<dbReference type="Pfam" id="PF01709">
    <property type="entry name" value="Transcrip_reg"/>
    <property type="match status" value="1"/>
</dbReference>
<dbReference type="PANTHER" id="PTHR12532:SF0">
    <property type="entry name" value="TRANSLATIONAL ACTIVATOR OF CYTOCHROME C OXIDASE 1"/>
    <property type="match status" value="1"/>
</dbReference>
<dbReference type="InterPro" id="IPR026564">
    <property type="entry name" value="Transcrip_reg_TACO1-like_dom3"/>
</dbReference>
<comment type="caution">
    <text evidence="7">The sequence shown here is derived from an EMBL/GenBank/DDBJ whole genome shotgun (WGS) entry which is preliminary data.</text>
</comment>
<dbReference type="InterPro" id="IPR029072">
    <property type="entry name" value="YebC-like"/>
</dbReference>
<dbReference type="Gene3D" id="3.30.70.980">
    <property type="match status" value="1"/>
</dbReference>
<dbReference type="Gene3D" id="1.10.10.200">
    <property type="match status" value="1"/>
</dbReference>
<dbReference type="InterPro" id="IPR017856">
    <property type="entry name" value="Integrase-like_N"/>
</dbReference>
<dbReference type="Pfam" id="PF20772">
    <property type="entry name" value="TACO1_YebC_N"/>
    <property type="match status" value="1"/>
</dbReference>
<evidence type="ECO:0000256" key="3">
    <source>
        <dbReference type="ARBA" id="ARBA00023125"/>
    </source>
</evidence>
<keyword evidence="3 7" id="KW-0238">DNA-binding</keyword>
<evidence type="ECO:0000313" key="7">
    <source>
        <dbReference type="EMBL" id="MBO8427167.1"/>
    </source>
</evidence>
<proteinExistence type="inferred from homology"/>
<organism evidence="7 8">
    <name type="scientific">Candidatus Onthovivens merdipullorum</name>
    <dbReference type="NCBI Taxonomy" id="2840889"/>
    <lineage>
        <taxon>Bacteria</taxon>
        <taxon>Bacillati</taxon>
        <taxon>Bacillota</taxon>
        <taxon>Bacilli</taxon>
        <taxon>Bacillales</taxon>
        <taxon>Candidatus Onthovivens</taxon>
    </lineage>
</organism>
<sequence>MGRHFEVRQAAMAATAKQKSAANMRASKEIYMAAKRGVPDPESNLALRSAIEKYRKVCPKDVIERAIKKAQGGDATNYIEGRYEAFGPGNSYLIIDTLTDNVNRALVNVRTAVTRKGGHLGSVIYNFEQRGLL</sequence>
<dbReference type="GO" id="GO:0003677">
    <property type="term" value="F:DNA binding"/>
    <property type="evidence" value="ECO:0007669"/>
    <property type="project" value="UniProtKB-KW"/>
</dbReference>
<dbReference type="GO" id="GO:0005829">
    <property type="term" value="C:cytosol"/>
    <property type="evidence" value="ECO:0007669"/>
    <property type="project" value="TreeGrafter"/>
</dbReference>
<keyword evidence="4" id="KW-0804">Transcription</keyword>
<dbReference type="SUPFAM" id="SSF75625">
    <property type="entry name" value="YebC-like"/>
    <property type="match status" value="1"/>
</dbReference>
<protein>
    <submittedName>
        <fullName evidence="7">YebC/PmpR family DNA-binding transcriptional regulator</fullName>
    </submittedName>
</protein>
<evidence type="ECO:0000256" key="1">
    <source>
        <dbReference type="ARBA" id="ARBA00008724"/>
    </source>
</evidence>
<comment type="similarity">
    <text evidence="1">Belongs to the TACO1 family.</text>
</comment>
<dbReference type="Proteomes" id="UP000823613">
    <property type="component" value="Unassembled WGS sequence"/>
</dbReference>
<feature type="non-terminal residue" evidence="7">
    <location>
        <position position="133"/>
    </location>
</feature>
<dbReference type="InterPro" id="IPR048300">
    <property type="entry name" value="TACO1_YebC-like_2nd/3rd_dom"/>
</dbReference>
<dbReference type="PANTHER" id="PTHR12532">
    <property type="entry name" value="TRANSLATIONAL ACTIVATOR OF CYTOCHROME C OXIDASE 1"/>
    <property type="match status" value="1"/>
</dbReference>
<evidence type="ECO:0000259" key="5">
    <source>
        <dbReference type="Pfam" id="PF01709"/>
    </source>
</evidence>
<gene>
    <name evidence="7" type="ORF">IAC58_01235</name>
</gene>
<reference evidence="7" key="1">
    <citation type="submission" date="2020-10" db="EMBL/GenBank/DDBJ databases">
        <authorList>
            <person name="Gilroy R."/>
        </authorList>
    </citation>
    <scope>NUCLEOTIDE SEQUENCE</scope>
    <source>
        <strain evidence="7">11159</strain>
    </source>
</reference>
<dbReference type="InterPro" id="IPR002876">
    <property type="entry name" value="Transcrip_reg_TACO1-like"/>
</dbReference>
<keyword evidence="2" id="KW-0805">Transcription regulation</keyword>
<accession>A0A9D9DHT7</accession>
<evidence type="ECO:0000256" key="2">
    <source>
        <dbReference type="ARBA" id="ARBA00023015"/>
    </source>
</evidence>
<evidence type="ECO:0000256" key="4">
    <source>
        <dbReference type="ARBA" id="ARBA00023163"/>
    </source>
</evidence>
<evidence type="ECO:0000313" key="8">
    <source>
        <dbReference type="Proteomes" id="UP000823613"/>
    </source>
</evidence>
<dbReference type="EMBL" id="JADIMY010000025">
    <property type="protein sequence ID" value="MBO8427167.1"/>
    <property type="molecule type" value="Genomic_DNA"/>
</dbReference>
<name>A0A9D9DHT7_9BACL</name>
<dbReference type="AlphaFoldDB" id="A0A9D9DHT7"/>
<dbReference type="InterPro" id="IPR049083">
    <property type="entry name" value="TACO1_YebC_N"/>
</dbReference>
<feature type="domain" description="TACO1/YebC-like N-terminal" evidence="6">
    <location>
        <begin position="4"/>
        <end position="73"/>
    </location>
</feature>
<evidence type="ECO:0000259" key="6">
    <source>
        <dbReference type="Pfam" id="PF20772"/>
    </source>
</evidence>